<keyword evidence="5" id="KW-0863">Zinc-finger</keyword>
<dbReference type="PANTHER" id="PTHR12606:SF151">
    <property type="entry name" value="UBIQUITIN-LIKE PROTEASE FAMILY PROFILE DOMAIN-CONTAINING PROTEIN"/>
    <property type="match status" value="1"/>
</dbReference>
<keyword evidence="3" id="KW-0378">Hydrolase</keyword>
<dbReference type="WBParaSite" id="Pan_g10354.t1">
    <property type="protein sequence ID" value="Pan_g10354.t1"/>
    <property type="gene ID" value="Pan_g10354"/>
</dbReference>
<dbReference type="InterPro" id="IPR018289">
    <property type="entry name" value="MULE_transposase_dom"/>
</dbReference>
<feature type="domain" description="SWIM-type" evidence="8">
    <location>
        <begin position="829"/>
        <end position="864"/>
    </location>
</feature>
<dbReference type="PANTHER" id="PTHR12606">
    <property type="entry name" value="SENTRIN/SUMO-SPECIFIC PROTEASE"/>
    <property type="match status" value="1"/>
</dbReference>
<keyword evidence="4" id="KW-0788">Thiol protease</keyword>
<organism evidence="9 10">
    <name type="scientific">Panagrellus redivivus</name>
    <name type="common">Microworm</name>
    <dbReference type="NCBI Taxonomy" id="6233"/>
    <lineage>
        <taxon>Eukaryota</taxon>
        <taxon>Metazoa</taxon>
        <taxon>Ecdysozoa</taxon>
        <taxon>Nematoda</taxon>
        <taxon>Chromadorea</taxon>
        <taxon>Rhabditida</taxon>
        <taxon>Tylenchina</taxon>
        <taxon>Panagrolaimomorpha</taxon>
        <taxon>Panagrolaimoidea</taxon>
        <taxon>Panagrolaimidae</taxon>
        <taxon>Panagrellus</taxon>
    </lineage>
</organism>
<reference evidence="9" key="1">
    <citation type="journal article" date="2013" name="Genetics">
        <title>The draft genome and transcriptome of Panagrellus redivivus are shaped by the harsh demands of a free-living lifestyle.</title>
        <authorList>
            <person name="Srinivasan J."/>
            <person name="Dillman A.R."/>
            <person name="Macchietto M.G."/>
            <person name="Heikkinen L."/>
            <person name="Lakso M."/>
            <person name="Fracchia K.M."/>
            <person name="Antoshechkin I."/>
            <person name="Mortazavi A."/>
            <person name="Wong G."/>
            <person name="Sternberg P.W."/>
        </authorList>
    </citation>
    <scope>NUCLEOTIDE SEQUENCE [LARGE SCALE GENOMIC DNA]</scope>
    <source>
        <strain evidence="9">MT8872</strain>
    </source>
</reference>
<keyword evidence="9" id="KW-1185">Reference proteome</keyword>
<feature type="region of interest" description="Disordered" evidence="6">
    <location>
        <begin position="323"/>
        <end position="344"/>
    </location>
</feature>
<evidence type="ECO:0000256" key="2">
    <source>
        <dbReference type="ARBA" id="ARBA00022670"/>
    </source>
</evidence>
<accession>A0A7E4ULX3</accession>
<dbReference type="GO" id="GO:0016926">
    <property type="term" value="P:protein desumoylation"/>
    <property type="evidence" value="ECO:0007669"/>
    <property type="project" value="TreeGrafter"/>
</dbReference>
<comment type="similarity">
    <text evidence="1">Belongs to the peptidase C48 family.</text>
</comment>
<name>A0A7E4ULX3_PANRE</name>
<dbReference type="Pfam" id="PF10551">
    <property type="entry name" value="MULE"/>
    <property type="match status" value="1"/>
</dbReference>
<dbReference type="SUPFAM" id="SSF54001">
    <property type="entry name" value="Cysteine proteinases"/>
    <property type="match status" value="1"/>
</dbReference>
<dbReference type="Gene3D" id="3.40.395.10">
    <property type="entry name" value="Adenoviral Proteinase, Chain A"/>
    <property type="match status" value="1"/>
</dbReference>
<feature type="domain" description="Ubiquitin-like protease family profile" evidence="7">
    <location>
        <begin position="71"/>
        <end position="238"/>
    </location>
</feature>
<dbReference type="InterPro" id="IPR003653">
    <property type="entry name" value="Peptidase_C48_C"/>
</dbReference>
<evidence type="ECO:0000313" key="10">
    <source>
        <dbReference type="WBParaSite" id="Pan_g10354.t1"/>
    </source>
</evidence>
<keyword evidence="2" id="KW-0645">Protease</keyword>
<dbReference type="PROSITE" id="PS50966">
    <property type="entry name" value="ZF_SWIM"/>
    <property type="match status" value="1"/>
</dbReference>
<feature type="compositionally biased region" description="Polar residues" evidence="6">
    <location>
        <begin position="268"/>
        <end position="279"/>
    </location>
</feature>
<reference evidence="10" key="2">
    <citation type="submission" date="2020-10" db="UniProtKB">
        <authorList>
            <consortium name="WormBaseParasite"/>
        </authorList>
    </citation>
    <scope>IDENTIFICATION</scope>
</reference>
<dbReference type="Pfam" id="PF02902">
    <property type="entry name" value="Peptidase_C48"/>
    <property type="match status" value="1"/>
</dbReference>
<sequence>MVPPPKKLKLADEPPRRSNRLKPSVGAVKPADSKRKPILHESFSNSTLTTVVPSFGHPSHERTAEDELHELLLIKDNLGEAQVQQLENITDWLDDLVVFELLKRRVVVNNHNFIVVDPVVWNKHYKKPTFWNDAKRDEGVRLPTFPVFNENWETALVPAHVNGNHWILAIVYRNPAKIVVYDSLRKPLSAATKVKITDIGLLLTGQHVNPTPIARQHCPIQTDSYSCGAIICMIAEKISDGGSTFFKNETVYDWRRNAARFLQSQIGDPTHTALGNNGTLPIPALADPSTEAPGDAPGDNGIPLTSKNEGPILRPYQLNTSNDSESLEETCAEPVKQTRRTRGKKGEETEVLYFSTDQEFTKIKKAHSLSSKGQKRQTKTGVKQDFVCLRKDSHGCMVRATANFDGAESTLIVRHEHSHTGKVTTTVGVSEEVRQLVTERLDANESVAALVIRKVLRNRGVPEDKISNIKAISNYTCHQKKRRYGSVITGDDFLNEVKKHIINNDDDENIVGVVISEIILVEDEPEFCVIMTSGKLLHKFRSQKHIGLDATYKLLFNMYPVIIVGFSDEVHSFHPCAVAIVSTENTALYEKVMEFLCDGQEFREVVADGAMCITNASRKVLPDAFTRMCVFHLEQRLHYQMNHKGLSKTEQKMVREDVDLWKKTTSLKTAEAVKRHVMAKWNAIETVLQWKKYFDVEWVQKRKNWFNMEGGGPVTNNGNESSNNTVKKSYTFRRQGSMPETMKHLKDYLSEFQTHDIKKYVPKPKEFLAARELYEEGRDLITLQDTGKVVIPMSTCSLTQEEASQAIQNYFSPNPDYENVKTFLDNFHYVSRSQLFERRFWCSCYIYRTKHSCKHSLLIEINNKFRQWPDDIKIRTAQIGMQRGKGRGRLATSALEK</sequence>
<dbReference type="AlphaFoldDB" id="A0A7E4ULX3"/>
<dbReference type="Proteomes" id="UP000492821">
    <property type="component" value="Unassembled WGS sequence"/>
</dbReference>
<dbReference type="GO" id="GO:0008270">
    <property type="term" value="F:zinc ion binding"/>
    <property type="evidence" value="ECO:0007669"/>
    <property type="project" value="UniProtKB-KW"/>
</dbReference>
<evidence type="ECO:0000256" key="4">
    <source>
        <dbReference type="ARBA" id="ARBA00022807"/>
    </source>
</evidence>
<dbReference type="PROSITE" id="PS50600">
    <property type="entry name" value="ULP_PROTEASE"/>
    <property type="match status" value="1"/>
</dbReference>
<evidence type="ECO:0000313" key="9">
    <source>
        <dbReference type="Proteomes" id="UP000492821"/>
    </source>
</evidence>
<evidence type="ECO:0000256" key="3">
    <source>
        <dbReference type="ARBA" id="ARBA00022801"/>
    </source>
</evidence>
<evidence type="ECO:0000259" key="7">
    <source>
        <dbReference type="PROSITE" id="PS50600"/>
    </source>
</evidence>
<protein>
    <submittedName>
        <fullName evidence="10">ULP_PROTEASE domain-containing protein</fullName>
    </submittedName>
</protein>
<keyword evidence="5" id="KW-0479">Metal-binding</keyword>
<keyword evidence="5" id="KW-0862">Zinc</keyword>
<proteinExistence type="inferred from homology"/>
<evidence type="ECO:0000259" key="8">
    <source>
        <dbReference type="PROSITE" id="PS50966"/>
    </source>
</evidence>
<feature type="region of interest" description="Disordered" evidence="6">
    <location>
        <begin position="1"/>
        <end position="34"/>
    </location>
</feature>
<dbReference type="InterPro" id="IPR038765">
    <property type="entry name" value="Papain-like_cys_pep_sf"/>
</dbReference>
<evidence type="ECO:0000256" key="6">
    <source>
        <dbReference type="SAM" id="MobiDB-lite"/>
    </source>
</evidence>
<evidence type="ECO:0000256" key="1">
    <source>
        <dbReference type="ARBA" id="ARBA00005234"/>
    </source>
</evidence>
<dbReference type="GO" id="GO:0016929">
    <property type="term" value="F:deSUMOylase activity"/>
    <property type="evidence" value="ECO:0007669"/>
    <property type="project" value="TreeGrafter"/>
</dbReference>
<dbReference type="InterPro" id="IPR007527">
    <property type="entry name" value="Znf_SWIM"/>
</dbReference>
<feature type="region of interest" description="Disordered" evidence="6">
    <location>
        <begin position="268"/>
        <end position="311"/>
    </location>
</feature>
<dbReference type="GO" id="GO:0005634">
    <property type="term" value="C:nucleus"/>
    <property type="evidence" value="ECO:0007669"/>
    <property type="project" value="TreeGrafter"/>
</dbReference>
<dbReference type="GO" id="GO:0006508">
    <property type="term" value="P:proteolysis"/>
    <property type="evidence" value="ECO:0007669"/>
    <property type="project" value="UniProtKB-KW"/>
</dbReference>
<evidence type="ECO:0000256" key="5">
    <source>
        <dbReference type="PROSITE-ProRule" id="PRU00325"/>
    </source>
</evidence>